<evidence type="ECO:0000256" key="1">
    <source>
        <dbReference type="ARBA" id="ARBA00006525"/>
    </source>
</evidence>
<dbReference type="PANTHER" id="PTHR43022">
    <property type="entry name" value="PROTEIN SMF"/>
    <property type="match status" value="1"/>
</dbReference>
<reference evidence="4" key="1">
    <citation type="journal article" date="2019" name="Int. J. Syst. Evol. Microbiol.">
        <title>The Global Catalogue of Microorganisms (GCM) 10K type strain sequencing project: providing services to taxonomists for standard genome sequencing and annotation.</title>
        <authorList>
            <consortium name="The Broad Institute Genomics Platform"/>
            <consortium name="The Broad Institute Genome Sequencing Center for Infectious Disease"/>
            <person name="Wu L."/>
            <person name="Ma J."/>
        </authorList>
    </citation>
    <scope>NUCLEOTIDE SEQUENCE [LARGE SCALE GENOMIC DNA]</scope>
    <source>
        <strain evidence="4">CGMCC 1.12769</strain>
    </source>
</reference>
<keyword evidence="4" id="KW-1185">Reference proteome</keyword>
<protein>
    <recommendedName>
        <fullName evidence="2">Smf/DprA SLOG domain-containing protein</fullName>
    </recommendedName>
</protein>
<dbReference type="SUPFAM" id="SSF102405">
    <property type="entry name" value="MCP/YpsA-like"/>
    <property type="match status" value="1"/>
</dbReference>
<proteinExistence type="inferred from homology"/>
<comment type="caution">
    <text evidence="3">The sequence shown here is derived from an EMBL/GenBank/DDBJ whole genome shotgun (WGS) entry which is preliminary data.</text>
</comment>
<dbReference type="Pfam" id="PF02481">
    <property type="entry name" value="DNA_processg_A"/>
    <property type="match status" value="1"/>
</dbReference>
<accession>A0ABQ1Y965</accession>
<dbReference type="PANTHER" id="PTHR43022:SF1">
    <property type="entry name" value="PROTEIN SMF"/>
    <property type="match status" value="1"/>
</dbReference>
<dbReference type="Proteomes" id="UP000659344">
    <property type="component" value="Unassembled WGS sequence"/>
</dbReference>
<dbReference type="InterPro" id="IPR003488">
    <property type="entry name" value="DprA"/>
</dbReference>
<name>A0ABQ1Y965_9BACL</name>
<organism evidence="3 4">
    <name type="scientific">Paenibacillus segetis</name>
    <dbReference type="NCBI Taxonomy" id="1325360"/>
    <lineage>
        <taxon>Bacteria</taxon>
        <taxon>Bacillati</taxon>
        <taxon>Bacillota</taxon>
        <taxon>Bacilli</taxon>
        <taxon>Bacillales</taxon>
        <taxon>Paenibacillaceae</taxon>
        <taxon>Paenibacillus</taxon>
    </lineage>
</organism>
<sequence>MKLEGMEEVKKFISEEIFFTSEAAKFLNISNQRLNQLVQTGKLSPIKSAKAGSLFLKSDLEERVKELSMFEEKSTSKPQLKTNIVNNIDNQILFGNDRNIITEAINYFAIQSLMKNSMKKAKPFFEHLATLLNVQEPLPNNIRLISEQMSLPSETLLQAYKTTYKGFEQLSPTDFVVKLGQDLYPKILEKTEQAPPFLFMRGNPNLLMYDTVAVVGSRHPSEEGEKRARKLSATLGKYRIVVASGLAKGIDRCAHEAALENNNPTIAVIGTPLTKKYPSENSKLQDSIAEKGLVISQFAPSTPVQRWNFPLRNSIMSGISLATVIIEAGETSGALIQADYALKQNRLVFIPQSAFENNKLKWPHKYIVKEGAEKFSKIDELISKLETSNIIQKNSTDSPKQLTLFNEEVGMKNVGGSE</sequence>
<evidence type="ECO:0000313" key="4">
    <source>
        <dbReference type="Proteomes" id="UP000659344"/>
    </source>
</evidence>
<evidence type="ECO:0000313" key="3">
    <source>
        <dbReference type="EMBL" id="GGH17458.1"/>
    </source>
</evidence>
<dbReference type="RefSeq" id="WP_229753280.1">
    <property type="nucleotide sequence ID" value="NZ_BMFT01000001.1"/>
</dbReference>
<dbReference type="InterPro" id="IPR057666">
    <property type="entry name" value="DrpA_SLOG"/>
</dbReference>
<evidence type="ECO:0000259" key="2">
    <source>
        <dbReference type="Pfam" id="PF02481"/>
    </source>
</evidence>
<feature type="domain" description="Smf/DprA SLOG" evidence="2">
    <location>
        <begin position="178"/>
        <end position="385"/>
    </location>
</feature>
<dbReference type="EMBL" id="BMFT01000001">
    <property type="protein sequence ID" value="GGH17458.1"/>
    <property type="molecule type" value="Genomic_DNA"/>
</dbReference>
<dbReference type="Gene3D" id="3.40.50.450">
    <property type="match status" value="1"/>
</dbReference>
<gene>
    <name evidence="3" type="ORF">GCM10008013_12810</name>
</gene>
<comment type="similarity">
    <text evidence="1">Belongs to the DprA/Smf family.</text>
</comment>